<dbReference type="EMBL" id="NIVC01000033">
    <property type="protein sequence ID" value="PAA93141.1"/>
    <property type="molecule type" value="Genomic_DNA"/>
</dbReference>
<gene>
    <name evidence="2" type="ORF">BOX15_Mlig010404g1</name>
</gene>
<accession>A0A267H4D0</accession>
<evidence type="ECO:0000313" key="3">
    <source>
        <dbReference type="Proteomes" id="UP000215902"/>
    </source>
</evidence>
<protein>
    <submittedName>
        <fullName evidence="2">Uncharacterized protein</fullName>
    </submittedName>
</protein>
<comment type="caution">
    <text evidence="2">The sequence shown here is derived from an EMBL/GenBank/DDBJ whole genome shotgun (WGS) entry which is preliminary data.</text>
</comment>
<proteinExistence type="predicted"/>
<evidence type="ECO:0000313" key="2">
    <source>
        <dbReference type="EMBL" id="PAA93141.1"/>
    </source>
</evidence>
<reference evidence="2 3" key="1">
    <citation type="submission" date="2017-06" db="EMBL/GenBank/DDBJ databases">
        <title>A platform for efficient transgenesis in Macrostomum lignano, a flatworm model organism for stem cell research.</title>
        <authorList>
            <person name="Berezikov E."/>
        </authorList>
    </citation>
    <scope>NUCLEOTIDE SEQUENCE [LARGE SCALE GENOMIC DNA]</scope>
    <source>
        <strain evidence="2">DV1</strain>
        <tissue evidence="2">Whole organism</tissue>
    </source>
</reference>
<name>A0A267H4D0_9PLAT</name>
<evidence type="ECO:0000256" key="1">
    <source>
        <dbReference type="SAM" id="MobiDB-lite"/>
    </source>
</evidence>
<sequence length="276" mass="31524">MLTERHAGDQRPAKGLPQLGEMPVGFRLPADQDTRETPYRLPRLPATPDYEDVGGIYSRYGYTHTNPYENLGEKGESQLNQWKYPLPTRAFRIYAGPSFRQAVVAPSSTPRLVLPGARVPQVNRLLGRSHTLMSMASSQNQNNTRPTPVLRSAAKEPGSLLAREDTFPDHDIQMTRQQLRQQQLLARQQYEASQQTGGVGDLQWVLNPQRHFQIDKKGQQRNQGPFSREFTVHAMAPPNWLRMKWGRRYHQMDGYRPVAVPVPYRQYTSLSGPMHP</sequence>
<dbReference type="OrthoDB" id="6147043at2759"/>
<dbReference type="AlphaFoldDB" id="A0A267H4D0"/>
<organism evidence="2 3">
    <name type="scientific">Macrostomum lignano</name>
    <dbReference type="NCBI Taxonomy" id="282301"/>
    <lineage>
        <taxon>Eukaryota</taxon>
        <taxon>Metazoa</taxon>
        <taxon>Spiralia</taxon>
        <taxon>Lophotrochozoa</taxon>
        <taxon>Platyhelminthes</taxon>
        <taxon>Rhabditophora</taxon>
        <taxon>Macrostomorpha</taxon>
        <taxon>Macrostomida</taxon>
        <taxon>Macrostomidae</taxon>
        <taxon>Macrostomum</taxon>
    </lineage>
</organism>
<keyword evidence="3" id="KW-1185">Reference proteome</keyword>
<dbReference type="Proteomes" id="UP000215902">
    <property type="component" value="Unassembled WGS sequence"/>
</dbReference>
<feature type="region of interest" description="Disordered" evidence="1">
    <location>
        <begin position="1"/>
        <end position="24"/>
    </location>
</feature>
<feature type="compositionally biased region" description="Basic and acidic residues" evidence="1">
    <location>
        <begin position="1"/>
        <end position="12"/>
    </location>
</feature>